<evidence type="ECO:0000256" key="1">
    <source>
        <dbReference type="SAM" id="MobiDB-lite"/>
    </source>
</evidence>
<sequence length="282" mass="29843">MFLPGQPSNHLVREIGGDPLVRAQLREASSAVTSESPEGFNDFEFDVRAWKKYVAERPYGSAVLAAAWLLGVRGLPAEPGRGVAAFAARDLAASELVLEERAGRLGAFEPAGHLGALCALRALGPRRCREAVLTKTRTTGDPAALPSEGDARREARVLRAALGEGLVPPEASQLTPAESTRGCGGSSSSTASASTGRWRRATPGTTWARSSSTTSAASTTRARRTSASTSGGRAAGHRGQPRDRHARGRHGRGELRISYLPREPPLSAAERRRQLLELPGGR</sequence>
<accession>A0ABN9UNT8</accession>
<dbReference type="EMBL" id="CAUYUJ010016072">
    <property type="protein sequence ID" value="CAK0861570.1"/>
    <property type="molecule type" value="Genomic_DNA"/>
</dbReference>
<comment type="caution">
    <text evidence="2">The sequence shown here is derived from an EMBL/GenBank/DDBJ whole genome shotgun (WGS) entry which is preliminary data.</text>
</comment>
<reference evidence="2" key="1">
    <citation type="submission" date="2023-10" db="EMBL/GenBank/DDBJ databases">
        <authorList>
            <person name="Chen Y."/>
            <person name="Shah S."/>
            <person name="Dougan E. K."/>
            <person name="Thang M."/>
            <person name="Chan C."/>
        </authorList>
    </citation>
    <scope>NUCLEOTIDE SEQUENCE [LARGE SCALE GENOMIC DNA]</scope>
</reference>
<keyword evidence="3" id="KW-1185">Reference proteome</keyword>
<evidence type="ECO:0000313" key="2">
    <source>
        <dbReference type="EMBL" id="CAK0861570.1"/>
    </source>
</evidence>
<evidence type="ECO:0000313" key="3">
    <source>
        <dbReference type="Proteomes" id="UP001189429"/>
    </source>
</evidence>
<dbReference type="Proteomes" id="UP001189429">
    <property type="component" value="Unassembled WGS sequence"/>
</dbReference>
<feature type="region of interest" description="Disordered" evidence="1">
    <location>
        <begin position="163"/>
        <end position="282"/>
    </location>
</feature>
<proteinExistence type="predicted"/>
<protein>
    <submittedName>
        <fullName evidence="2">Uncharacterized protein</fullName>
    </submittedName>
</protein>
<name>A0ABN9UNT8_9DINO</name>
<feature type="compositionally biased region" description="Low complexity" evidence="1">
    <location>
        <begin position="186"/>
        <end position="232"/>
    </location>
</feature>
<gene>
    <name evidence="2" type="ORF">PCOR1329_LOCUS50201</name>
</gene>
<organism evidence="2 3">
    <name type="scientific">Prorocentrum cordatum</name>
    <dbReference type="NCBI Taxonomy" id="2364126"/>
    <lineage>
        <taxon>Eukaryota</taxon>
        <taxon>Sar</taxon>
        <taxon>Alveolata</taxon>
        <taxon>Dinophyceae</taxon>
        <taxon>Prorocentrales</taxon>
        <taxon>Prorocentraceae</taxon>
        <taxon>Prorocentrum</taxon>
    </lineage>
</organism>